<reference evidence="3 4" key="1">
    <citation type="submission" date="2018-09" db="EMBL/GenBank/DDBJ databases">
        <title>The complete genome sequence of Neokomagataea tanensis NBRC 106556(T).</title>
        <authorList>
            <person name="Chua K.-O."/>
            <person name="See-Too W.-S."/>
            <person name="Hong K.-W."/>
            <person name="Yin W.-F."/>
            <person name="Chan K.-G."/>
        </authorList>
    </citation>
    <scope>NUCLEOTIDE SEQUENCE [LARGE SCALE GENOMIC DNA]</scope>
    <source>
        <strain evidence="4">AH13 \ NBRC 106556</strain>
    </source>
</reference>
<proteinExistence type="predicted"/>
<evidence type="ECO:0000313" key="4">
    <source>
        <dbReference type="Proteomes" id="UP000317214"/>
    </source>
</evidence>
<dbReference type="OrthoDB" id="9997305at2"/>
<gene>
    <name evidence="3" type="ORF">D5366_03705</name>
</gene>
<protein>
    <recommendedName>
        <fullName evidence="5">DUF2946 domain-containing protein</fullName>
    </recommendedName>
</protein>
<keyword evidence="2" id="KW-0732">Signal</keyword>
<dbReference type="AlphaFoldDB" id="A0A4Y6V564"/>
<evidence type="ECO:0000256" key="2">
    <source>
        <dbReference type="SAM" id="SignalP"/>
    </source>
</evidence>
<dbReference type="EMBL" id="CP032485">
    <property type="protein sequence ID" value="QDH24494.1"/>
    <property type="molecule type" value="Genomic_DNA"/>
</dbReference>
<evidence type="ECO:0000256" key="1">
    <source>
        <dbReference type="SAM" id="MobiDB-lite"/>
    </source>
</evidence>
<sequence length="141" mass="15057">MLRHVDTNGWVKPLLCLLQAVLMLLAVSSPAHAAMRTHLAQPMTGMAHSMPSMQDCCSSRMLHSPEQHQNAQHAGEPHTPSTGHCSSCTHVACDSSTAVLPLPALSTALFGAFRQNLPRSHAVPTGSMARPDLPPPRLTTV</sequence>
<name>A0A4Y6V564_9PROT</name>
<dbReference type="Proteomes" id="UP000317214">
    <property type="component" value="Chromosome"/>
</dbReference>
<keyword evidence="4" id="KW-1185">Reference proteome</keyword>
<accession>A0A4Y6V564</accession>
<organism evidence="3 4">
    <name type="scientific">Neokomagataea tanensis</name>
    <dbReference type="NCBI Taxonomy" id="661191"/>
    <lineage>
        <taxon>Bacteria</taxon>
        <taxon>Pseudomonadati</taxon>
        <taxon>Pseudomonadota</taxon>
        <taxon>Alphaproteobacteria</taxon>
        <taxon>Acetobacterales</taxon>
        <taxon>Acetobacteraceae</taxon>
        <taxon>Neokomagataea</taxon>
    </lineage>
</organism>
<feature type="signal peptide" evidence="2">
    <location>
        <begin position="1"/>
        <end position="33"/>
    </location>
</feature>
<evidence type="ECO:0008006" key="5">
    <source>
        <dbReference type="Google" id="ProtNLM"/>
    </source>
</evidence>
<dbReference type="KEGG" id="ntn:D5366_03705"/>
<dbReference type="RefSeq" id="WP_141492339.1">
    <property type="nucleotide sequence ID" value="NZ_CP032485.1"/>
</dbReference>
<evidence type="ECO:0000313" key="3">
    <source>
        <dbReference type="EMBL" id="QDH24494.1"/>
    </source>
</evidence>
<feature type="region of interest" description="Disordered" evidence="1">
    <location>
        <begin position="120"/>
        <end position="141"/>
    </location>
</feature>
<feature type="compositionally biased region" description="Pro residues" evidence="1">
    <location>
        <begin position="132"/>
        <end position="141"/>
    </location>
</feature>
<feature type="chain" id="PRO_5021205239" description="DUF2946 domain-containing protein" evidence="2">
    <location>
        <begin position="34"/>
        <end position="141"/>
    </location>
</feature>